<protein>
    <submittedName>
        <fullName evidence="2">Uncharacterized protein</fullName>
    </submittedName>
</protein>
<keyword evidence="1" id="KW-0472">Membrane</keyword>
<feature type="non-terminal residue" evidence="2">
    <location>
        <position position="1"/>
    </location>
</feature>
<gene>
    <name evidence="2" type="ORF">PGLA2088_LOCUS15947</name>
</gene>
<feature type="transmembrane region" description="Helical" evidence="1">
    <location>
        <begin position="71"/>
        <end position="96"/>
    </location>
</feature>
<keyword evidence="1" id="KW-0812">Transmembrane</keyword>
<feature type="transmembrane region" description="Helical" evidence="1">
    <location>
        <begin position="263"/>
        <end position="283"/>
    </location>
</feature>
<organism evidence="2 3">
    <name type="scientific">Polarella glacialis</name>
    <name type="common">Dinoflagellate</name>
    <dbReference type="NCBI Taxonomy" id="89957"/>
    <lineage>
        <taxon>Eukaryota</taxon>
        <taxon>Sar</taxon>
        <taxon>Alveolata</taxon>
        <taxon>Dinophyceae</taxon>
        <taxon>Suessiales</taxon>
        <taxon>Suessiaceae</taxon>
        <taxon>Polarella</taxon>
    </lineage>
</organism>
<dbReference type="Proteomes" id="UP000626109">
    <property type="component" value="Unassembled WGS sequence"/>
</dbReference>
<comment type="caution">
    <text evidence="2">The sequence shown here is derived from an EMBL/GenBank/DDBJ whole genome shotgun (WGS) entry which is preliminary data.</text>
</comment>
<reference evidence="2" key="1">
    <citation type="submission" date="2021-02" db="EMBL/GenBank/DDBJ databases">
        <authorList>
            <person name="Dougan E. K."/>
            <person name="Rhodes N."/>
            <person name="Thang M."/>
            <person name="Chan C."/>
        </authorList>
    </citation>
    <scope>NUCLEOTIDE SEQUENCE</scope>
</reference>
<dbReference type="EMBL" id="CAJNNW010019991">
    <property type="protein sequence ID" value="CAE8665545.1"/>
    <property type="molecule type" value="Genomic_DNA"/>
</dbReference>
<accession>A0A813J5P9</accession>
<dbReference type="AlphaFoldDB" id="A0A813J5P9"/>
<evidence type="ECO:0000313" key="3">
    <source>
        <dbReference type="Proteomes" id="UP000626109"/>
    </source>
</evidence>
<evidence type="ECO:0000313" key="2">
    <source>
        <dbReference type="EMBL" id="CAE8665545.1"/>
    </source>
</evidence>
<proteinExistence type="predicted"/>
<name>A0A813J5P9_POLGL</name>
<sequence length="330" mass="36684">MVRRLGAAETESGYTVVELADNVSDWTLEAGHHLDRRDDFQVPSDCYGDMMMTLVVAVGNMGHGTPCRQRLLWILTSIAMFLLNGLLQLGLSYILFDTTIKYSQEKYENGLPQRIDLMDSAMKSNVSMAGSSLGAETVGMCGAELASIRGYHIVYYMVIFLWYARMIQELSESMWICAVVWNVPALGSEKSCERDGLGGNALVESPKGRRSWSIEVLGASPLTADFEVLGGRNMEAEKASLQPGILPYSLTKRLEEHEGKIQIVVRLTTSLRFLFALACWITWVGAKFLALSSSTADIIIKSLSLQFLTHIDELLYHSFTSTSRQDEVAR</sequence>
<keyword evidence="1" id="KW-1133">Transmembrane helix</keyword>
<evidence type="ECO:0000256" key="1">
    <source>
        <dbReference type="SAM" id="Phobius"/>
    </source>
</evidence>
<feature type="transmembrane region" description="Helical" evidence="1">
    <location>
        <begin position="146"/>
        <end position="164"/>
    </location>
</feature>